<organism evidence="2">
    <name type="scientific">Acidithiobacillus ferrianus</name>
    <dbReference type="NCBI Taxonomy" id="2678518"/>
    <lineage>
        <taxon>Bacteria</taxon>
        <taxon>Pseudomonadati</taxon>
        <taxon>Pseudomonadota</taxon>
        <taxon>Acidithiobacillia</taxon>
        <taxon>Acidithiobacillales</taxon>
        <taxon>Acidithiobacillaceae</taxon>
        <taxon>Acidithiobacillus</taxon>
    </lineage>
</organism>
<evidence type="ECO:0000313" key="2">
    <source>
        <dbReference type="EMBL" id="NDU41452.1"/>
    </source>
</evidence>
<dbReference type="InterPro" id="IPR053136">
    <property type="entry name" value="UTP_pyrophosphatase-like"/>
</dbReference>
<feature type="domain" description="YgjP-like metallopeptidase" evidence="1">
    <location>
        <begin position="22"/>
        <end position="227"/>
    </location>
</feature>
<name>A0A845U1I1_9PROT</name>
<dbReference type="AlphaFoldDB" id="A0A845U1I1"/>
<dbReference type="PANTHER" id="PTHR30399">
    <property type="entry name" value="UNCHARACTERIZED PROTEIN YGJP"/>
    <property type="match status" value="1"/>
</dbReference>
<dbReference type="InterPro" id="IPR002725">
    <property type="entry name" value="YgjP-like_metallopeptidase"/>
</dbReference>
<sequence>MTRFLLGDIPVEVRFKDIQQVRLSVHPPDGHVRISAPRRIDMDTVRAFAMSKLEWIRRVQRRLRSQERTMLHAYLDHESHFVWGQCYPLAVREHDAPPLVELQHNRLLLQLRPGSRHERRRALLDAWYRQQVRQAVPPLIAAWAPMMGVRVGCLLVRQMKTRWGSCNPRSHDIRLNTELAKRPPSCLEYVLVHEMTHLLEPSHNHRFKALMDRFMPDWRQRRHQLNNPPVRQEA</sequence>
<proteinExistence type="predicted"/>
<reference evidence="2" key="1">
    <citation type="submission" date="2019-11" db="EMBL/GenBank/DDBJ databases">
        <title>Acidithiobacillus ferrianus sp. nov.: a facultatively anaerobic and extremely acidophilic chemolithoautotroph.</title>
        <authorList>
            <person name="Norris P.R."/>
            <person name="Falagan C."/>
            <person name="Moya-Beltran A."/>
            <person name="Castro M."/>
            <person name="Quatrini R."/>
            <person name="Johnson D.B."/>
        </authorList>
    </citation>
    <scope>NUCLEOTIDE SEQUENCE [LARGE SCALE GENOMIC DNA]</scope>
    <source>
        <strain evidence="2">MG</strain>
    </source>
</reference>
<dbReference type="RefSeq" id="WP_163096017.1">
    <property type="nucleotide sequence ID" value="NZ_CP127523.1"/>
</dbReference>
<protein>
    <submittedName>
        <fullName evidence="2">DUF45 domain-containing protein</fullName>
    </submittedName>
</protein>
<dbReference type="EMBL" id="WNJL01000011">
    <property type="protein sequence ID" value="NDU41452.1"/>
    <property type="molecule type" value="Genomic_DNA"/>
</dbReference>
<gene>
    <name evidence="2" type="ORF">GL267_01980</name>
</gene>
<accession>A0A845U1I1</accession>
<evidence type="ECO:0000259" key="1">
    <source>
        <dbReference type="Pfam" id="PF01863"/>
    </source>
</evidence>
<dbReference type="Pfam" id="PF01863">
    <property type="entry name" value="YgjP-like"/>
    <property type="match status" value="1"/>
</dbReference>
<dbReference type="CDD" id="cd07344">
    <property type="entry name" value="M48_yhfN_like"/>
    <property type="match status" value="1"/>
</dbReference>
<comment type="caution">
    <text evidence="2">The sequence shown here is derived from an EMBL/GenBank/DDBJ whole genome shotgun (WGS) entry which is preliminary data.</text>
</comment>
<dbReference type="PANTHER" id="PTHR30399:SF1">
    <property type="entry name" value="UTP PYROPHOSPHATASE"/>
    <property type="match status" value="1"/>
</dbReference>
<dbReference type="Gene3D" id="3.30.2010.10">
    <property type="entry name" value="Metalloproteases ('zincins'), catalytic domain"/>
    <property type="match status" value="1"/>
</dbReference>